<organism evidence="2 3">
    <name type="scientific">Symbiodinium pilosum</name>
    <name type="common">Dinoflagellate</name>
    <dbReference type="NCBI Taxonomy" id="2952"/>
    <lineage>
        <taxon>Eukaryota</taxon>
        <taxon>Sar</taxon>
        <taxon>Alveolata</taxon>
        <taxon>Dinophyceae</taxon>
        <taxon>Suessiales</taxon>
        <taxon>Symbiodiniaceae</taxon>
        <taxon>Symbiodinium</taxon>
    </lineage>
</organism>
<feature type="region of interest" description="Disordered" evidence="1">
    <location>
        <begin position="147"/>
        <end position="250"/>
    </location>
</feature>
<evidence type="ECO:0000313" key="2">
    <source>
        <dbReference type="EMBL" id="CAE7291371.1"/>
    </source>
</evidence>
<dbReference type="Proteomes" id="UP000649617">
    <property type="component" value="Unassembled WGS sequence"/>
</dbReference>
<feature type="region of interest" description="Disordered" evidence="1">
    <location>
        <begin position="463"/>
        <end position="492"/>
    </location>
</feature>
<dbReference type="AlphaFoldDB" id="A0A812N6Z4"/>
<feature type="compositionally biased region" description="Basic and acidic residues" evidence="1">
    <location>
        <begin position="44"/>
        <end position="57"/>
    </location>
</feature>
<protein>
    <submittedName>
        <fullName evidence="2">C07A9.2 protein</fullName>
    </submittedName>
</protein>
<feature type="non-terminal residue" evidence="2">
    <location>
        <position position="1"/>
    </location>
</feature>
<evidence type="ECO:0000313" key="3">
    <source>
        <dbReference type="Proteomes" id="UP000649617"/>
    </source>
</evidence>
<dbReference type="EMBL" id="CAJNIZ010009979">
    <property type="protein sequence ID" value="CAE7291371.1"/>
    <property type="molecule type" value="Genomic_DNA"/>
</dbReference>
<feature type="region of interest" description="Disordered" evidence="1">
    <location>
        <begin position="302"/>
        <end position="321"/>
    </location>
</feature>
<feature type="compositionally biased region" description="Polar residues" evidence="1">
    <location>
        <begin position="481"/>
        <end position="492"/>
    </location>
</feature>
<feature type="region of interest" description="Disordered" evidence="1">
    <location>
        <begin position="618"/>
        <end position="672"/>
    </location>
</feature>
<feature type="region of interest" description="Disordered" evidence="1">
    <location>
        <begin position="368"/>
        <end position="401"/>
    </location>
</feature>
<keyword evidence="3" id="KW-1185">Reference proteome</keyword>
<feature type="compositionally biased region" description="Basic and acidic residues" evidence="1">
    <location>
        <begin position="217"/>
        <end position="228"/>
    </location>
</feature>
<proteinExistence type="predicted"/>
<feature type="compositionally biased region" description="Polar residues" evidence="1">
    <location>
        <begin position="369"/>
        <end position="379"/>
    </location>
</feature>
<evidence type="ECO:0000256" key="1">
    <source>
        <dbReference type="SAM" id="MobiDB-lite"/>
    </source>
</evidence>
<name>A0A812N6Z4_SYMPI</name>
<comment type="caution">
    <text evidence="2">The sequence shown here is derived from an EMBL/GenBank/DDBJ whole genome shotgun (WGS) entry which is preliminary data.</text>
</comment>
<feature type="compositionally biased region" description="Basic and acidic residues" evidence="1">
    <location>
        <begin position="147"/>
        <end position="163"/>
    </location>
</feature>
<sequence>TYKCYNWEQWCKIKGFDLRRHAGKVNYHVIAWEKWKRSQSSNQRESREQEKQREEKPTCTTDGESSPDMVAVILGEVAERAPGRQRQQKPTEILDTKETEAQLPTKVRVPPPPSARVSEELLLQRTVENKREQRLPWEEWEKAQKRYIKQKELRERSEQKMAEEEGEDTTETGNMERAQAEAAPPATQGDTNPLTPLIPGDETPVEDGSATDELNCEEGRTGDAEAWHKNTRPAEPPGPREKDQEPSGGDFQLKIDQLAYLTLWMKQSVGSQLVELGEYEPEQMENKEKDTIAAINALTTMATRSSAPSSAKDVDSPGVGSVETRVGQVKAAFTERMQEQVNLLTAITNTQSQHASDLISLQQKDKANQETFTDVQQRLTKPETAPSPPPRANSSTTAEERQPALILGGRADDQDAAITQQLAKDATASLQSDIDMQDAFVPGVRRGYLVVPYTARQQESEGNTYTLPKPYRKFDKPTKPPAQSIQMAKSSQPTARCPLGWLDAETVGNYTKKSKDTIVAAWNTLLEPLLQLTKTRNVRRITPQEGSRDAALSDHDALTAEVTTQSRASKTRQPFTHHPNKRIKMLGARIPPPPHAAHPWDSLTQLALNIAEAYAQAQVPRKQTAQKPQTQAGLRTNLSGPEKAALEEGEETMGSHPSSQGSKRRLASVQAKQGQTTTTITALGTAVAGALTVGTPDDYPLRVNLQTTTRKKAQSEFSRMRGLLDKQRKLSPFQPVTVDELSEIQDKWGKIKATGSNEALRFFLAHDVAAAKLVWVLDDALYK</sequence>
<feature type="region of interest" description="Disordered" evidence="1">
    <location>
        <begin position="38"/>
        <end position="67"/>
    </location>
</feature>
<gene>
    <name evidence="2" type="primary">C07A9.2</name>
    <name evidence="2" type="ORF">SPIL2461_LOCUS6541</name>
</gene>
<feature type="compositionally biased region" description="Polar residues" evidence="1">
    <location>
        <begin position="561"/>
        <end position="574"/>
    </location>
</feature>
<feature type="region of interest" description="Disordered" evidence="1">
    <location>
        <begin position="80"/>
        <end position="114"/>
    </location>
</feature>
<accession>A0A812N6Z4</accession>
<reference evidence="2" key="1">
    <citation type="submission" date="2021-02" db="EMBL/GenBank/DDBJ databases">
        <authorList>
            <person name="Dougan E. K."/>
            <person name="Rhodes N."/>
            <person name="Thang M."/>
            <person name="Chan C."/>
        </authorList>
    </citation>
    <scope>NUCLEOTIDE SEQUENCE</scope>
</reference>
<feature type="region of interest" description="Disordered" evidence="1">
    <location>
        <begin position="561"/>
        <end position="581"/>
    </location>
</feature>
<feature type="compositionally biased region" description="Polar residues" evidence="1">
    <location>
        <begin position="621"/>
        <end position="639"/>
    </location>
</feature>